<feature type="transmembrane region" description="Helical" evidence="1">
    <location>
        <begin position="6"/>
        <end position="25"/>
    </location>
</feature>
<organism evidence="2 3">
    <name type="scientific">Intrasporangium calvum</name>
    <dbReference type="NCBI Taxonomy" id="53358"/>
    <lineage>
        <taxon>Bacteria</taxon>
        <taxon>Bacillati</taxon>
        <taxon>Actinomycetota</taxon>
        <taxon>Actinomycetes</taxon>
        <taxon>Micrococcales</taxon>
        <taxon>Intrasporangiaceae</taxon>
        <taxon>Intrasporangium</taxon>
    </lineage>
</organism>
<reference evidence="2 3" key="1">
    <citation type="submission" date="2022-11" db="EMBL/GenBank/DDBJ databases">
        <title>Anaerobic phenanthrene biodegradation by a DNRA strain PheN6.</title>
        <authorList>
            <person name="Zhang Z."/>
        </authorList>
    </citation>
    <scope>NUCLEOTIDE SEQUENCE [LARGE SCALE GENOMIC DNA]</scope>
    <source>
        <strain evidence="2 3">PheN6</strain>
    </source>
</reference>
<keyword evidence="1" id="KW-0472">Membrane</keyword>
<protein>
    <recommendedName>
        <fullName evidence="4">GlsB/YeaQ/YmgE family stress response membrane protein</fullName>
    </recommendedName>
</protein>
<dbReference type="Proteomes" id="UP001150259">
    <property type="component" value="Unassembled WGS sequence"/>
</dbReference>
<evidence type="ECO:0008006" key="4">
    <source>
        <dbReference type="Google" id="ProtNLM"/>
    </source>
</evidence>
<dbReference type="EMBL" id="JAPFQL010000108">
    <property type="protein sequence ID" value="MDC5699113.1"/>
    <property type="molecule type" value="Genomic_DNA"/>
</dbReference>
<keyword evidence="3" id="KW-1185">Reference proteome</keyword>
<gene>
    <name evidence="2" type="ORF">OO014_17830</name>
</gene>
<comment type="caution">
    <text evidence="2">The sequence shown here is derived from an EMBL/GenBank/DDBJ whole genome shotgun (WGS) entry which is preliminary data.</text>
</comment>
<evidence type="ECO:0000313" key="2">
    <source>
        <dbReference type="EMBL" id="MDC5699113.1"/>
    </source>
</evidence>
<accession>A0ABT5GLI8</accession>
<evidence type="ECO:0000256" key="1">
    <source>
        <dbReference type="SAM" id="Phobius"/>
    </source>
</evidence>
<sequence length="93" mass="9438">MEDVLGVVLSILIGLIPAIVVAVLARRGGLANVPAVGAILGAIALGFLLVLVGDGIGLPADWLTYVIVALVAAAILWPVLGRRARSEVTDTTS</sequence>
<feature type="transmembrane region" description="Helical" evidence="1">
    <location>
        <begin position="37"/>
        <end position="56"/>
    </location>
</feature>
<keyword evidence="1" id="KW-0812">Transmembrane</keyword>
<feature type="transmembrane region" description="Helical" evidence="1">
    <location>
        <begin position="62"/>
        <end position="80"/>
    </location>
</feature>
<dbReference type="RefSeq" id="WP_272463672.1">
    <property type="nucleotide sequence ID" value="NZ_JAPFQL010000108.1"/>
</dbReference>
<keyword evidence="1" id="KW-1133">Transmembrane helix</keyword>
<proteinExistence type="predicted"/>
<name>A0ABT5GLI8_9MICO</name>
<evidence type="ECO:0000313" key="3">
    <source>
        <dbReference type="Proteomes" id="UP001150259"/>
    </source>
</evidence>